<dbReference type="InterPro" id="IPR021776">
    <property type="entry name" value="ActD"/>
</dbReference>
<keyword evidence="1" id="KW-1133">Transmembrane helix</keyword>
<proteinExistence type="predicted"/>
<dbReference type="RefSeq" id="WP_345247437.1">
    <property type="nucleotide sequence ID" value="NZ_BAABFO010000004.1"/>
</dbReference>
<feature type="transmembrane region" description="Helical" evidence="1">
    <location>
        <begin position="96"/>
        <end position="119"/>
    </location>
</feature>
<evidence type="ECO:0000313" key="3">
    <source>
        <dbReference type="Proteomes" id="UP001501671"/>
    </source>
</evidence>
<dbReference type="Proteomes" id="UP001501671">
    <property type="component" value="Unassembled WGS sequence"/>
</dbReference>
<dbReference type="EMBL" id="BAABFO010000004">
    <property type="protein sequence ID" value="GAA4327701.1"/>
    <property type="molecule type" value="Genomic_DNA"/>
</dbReference>
<feature type="transmembrane region" description="Helical" evidence="1">
    <location>
        <begin position="57"/>
        <end position="76"/>
    </location>
</feature>
<organism evidence="2 3">
    <name type="scientific">Pigmentiphaga soli</name>
    <dbReference type="NCBI Taxonomy" id="1007095"/>
    <lineage>
        <taxon>Bacteria</taxon>
        <taxon>Pseudomonadati</taxon>
        <taxon>Pseudomonadota</taxon>
        <taxon>Betaproteobacteria</taxon>
        <taxon>Burkholderiales</taxon>
        <taxon>Alcaligenaceae</taxon>
        <taxon>Pigmentiphaga</taxon>
    </lineage>
</organism>
<comment type="caution">
    <text evidence="2">The sequence shown here is derived from an EMBL/GenBank/DDBJ whole genome shotgun (WGS) entry which is preliminary data.</text>
</comment>
<sequence>MAALYGIMAEFRSAEALLAAARAVRAAGARRVEAYSPMPVEGLAEELGHKGSAMPRVTLLAGIAGGVGGYLMQWYAAAVAYPINVGGRPLHSWPMFIPVAFELTVLCAALAAVIGMLAANGLPRLNHPVFDAPDFDLASRDRFFLCLRCGDELAPEAARRLLAPLAPVAVVEVRQ</sequence>
<gene>
    <name evidence="2" type="ORF">GCM10023144_12630</name>
</gene>
<keyword evidence="3" id="KW-1185">Reference proteome</keyword>
<keyword evidence="1" id="KW-0472">Membrane</keyword>
<dbReference type="Pfam" id="PF11821">
    <property type="entry name" value="ActD"/>
    <property type="match status" value="1"/>
</dbReference>
<evidence type="ECO:0000256" key="1">
    <source>
        <dbReference type="SAM" id="Phobius"/>
    </source>
</evidence>
<name>A0ABP8GNT5_9BURK</name>
<keyword evidence="1" id="KW-0812">Transmembrane</keyword>
<evidence type="ECO:0000313" key="2">
    <source>
        <dbReference type="EMBL" id="GAA4327701.1"/>
    </source>
</evidence>
<dbReference type="PANTHER" id="PTHR40394">
    <property type="entry name" value="LIPOPROTEIN-RELATED"/>
    <property type="match status" value="1"/>
</dbReference>
<accession>A0ABP8GNT5</accession>
<protein>
    <submittedName>
        <fullName evidence="2">DUF3341 domain-containing protein</fullName>
    </submittedName>
</protein>
<dbReference type="PANTHER" id="PTHR40394:SF2">
    <property type="entry name" value="QUINOL:CYTOCHROME C OXIDOREDUCTASE MEMBRANE PROTEIN"/>
    <property type="match status" value="1"/>
</dbReference>
<reference evidence="3" key="1">
    <citation type="journal article" date="2019" name="Int. J. Syst. Evol. Microbiol.">
        <title>The Global Catalogue of Microorganisms (GCM) 10K type strain sequencing project: providing services to taxonomists for standard genome sequencing and annotation.</title>
        <authorList>
            <consortium name="The Broad Institute Genomics Platform"/>
            <consortium name="The Broad Institute Genome Sequencing Center for Infectious Disease"/>
            <person name="Wu L."/>
            <person name="Ma J."/>
        </authorList>
    </citation>
    <scope>NUCLEOTIDE SEQUENCE [LARGE SCALE GENOMIC DNA]</scope>
    <source>
        <strain evidence="3">JCM 17666</strain>
    </source>
</reference>